<evidence type="ECO:0000256" key="1">
    <source>
        <dbReference type="SAM" id="Coils"/>
    </source>
</evidence>
<dbReference type="Proteomes" id="UP000094795">
    <property type="component" value="Unassembled WGS sequence"/>
</dbReference>
<protein>
    <submittedName>
        <fullName evidence="2">Uncharacterized protein</fullName>
    </submittedName>
</protein>
<name>A0A1C1Z0S7_9HYPH</name>
<accession>A0A1C1Z0S7</accession>
<proteinExistence type="predicted"/>
<evidence type="ECO:0000313" key="2">
    <source>
        <dbReference type="EMBL" id="OCW59277.1"/>
    </source>
</evidence>
<reference evidence="2 3" key="1">
    <citation type="submission" date="2015-12" db="EMBL/GenBank/DDBJ databases">
        <authorList>
            <person name="Shamseldin A."/>
            <person name="Moawad H."/>
            <person name="Abd El-Rahim W.M."/>
            <person name="Sadowsky M.J."/>
        </authorList>
    </citation>
    <scope>NUCLEOTIDE SEQUENCE [LARGE SCALE GENOMIC DNA]</scope>
    <source>
        <strain evidence="2 3">JC234</strain>
    </source>
</reference>
<evidence type="ECO:0000313" key="3">
    <source>
        <dbReference type="Proteomes" id="UP000094795"/>
    </source>
</evidence>
<gene>
    <name evidence="2" type="ORF">AWJ14_09525</name>
</gene>
<comment type="caution">
    <text evidence="2">The sequence shown here is derived from an EMBL/GenBank/DDBJ whole genome shotgun (WGS) entry which is preliminary data.</text>
</comment>
<dbReference type="AlphaFoldDB" id="A0A1C1Z0S7"/>
<dbReference type="EMBL" id="LQZT01000001">
    <property type="protein sequence ID" value="OCW59277.1"/>
    <property type="molecule type" value="Genomic_DNA"/>
</dbReference>
<organism evidence="2 3">
    <name type="scientific">Hoeflea olei</name>
    <dbReference type="NCBI Taxonomy" id="1480615"/>
    <lineage>
        <taxon>Bacteria</taxon>
        <taxon>Pseudomonadati</taxon>
        <taxon>Pseudomonadota</taxon>
        <taxon>Alphaproteobacteria</taxon>
        <taxon>Hyphomicrobiales</taxon>
        <taxon>Rhizobiaceae</taxon>
        <taxon>Hoeflea</taxon>
    </lineage>
</organism>
<keyword evidence="3" id="KW-1185">Reference proteome</keyword>
<feature type="coiled-coil region" evidence="1">
    <location>
        <begin position="12"/>
        <end position="39"/>
    </location>
</feature>
<sequence>MLSVESKLVQRLAETTASLKEYEGKISENKEEIEQLHRDRLEIELLVRQASVKVFLEEKLRRLSDEIEERVGADKTLFDWLIEYEQTKASVAEIDAKITESDRAELIREVVGQFEQSQRKLYLNVGVVRLDVSPALRFTEQLVTSLTTSFLIGRR</sequence>
<keyword evidence="1" id="KW-0175">Coiled coil</keyword>